<organism evidence="1 2">
    <name type="scientific">Tribolium castaneum</name>
    <name type="common">Red flour beetle</name>
    <dbReference type="NCBI Taxonomy" id="7070"/>
    <lineage>
        <taxon>Eukaryota</taxon>
        <taxon>Metazoa</taxon>
        <taxon>Ecdysozoa</taxon>
        <taxon>Arthropoda</taxon>
        <taxon>Hexapoda</taxon>
        <taxon>Insecta</taxon>
        <taxon>Pterygota</taxon>
        <taxon>Neoptera</taxon>
        <taxon>Endopterygota</taxon>
        <taxon>Coleoptera</taxon>
        <taxon>Polyphaga</taxon>
        <taxon>Cucujiformia</taxon>
        <taxon>Tenebrionidae</taxon>
        <taxon>Tenebrionidae incertae sedis</taxon>
        <taxon>Tribolium</taxon>
    </lineage>
</organism>
<dbReference type="InParanoid" id="A0A139WME5"/>
<evidence type="ECO:0000313" key="2">
    <source>
        <dbReference type="Proteomes" id="UP000007266"/>
    </source>
</evidence>
<gene>
    <name evidence="1" type="primary">AUGUSTUS-3.0.2_30988</name>
    <name evidence="1" type="ORF">TcasGA2_TC030988</name>
</gene>
<reference evidence="1 2" key="1">
    <citation type="journal article" date="2008" name="Nature">
        <title>The genome of the model beetle and pest Tribolium castaneum.</title>
        <authorList>
            <consortium name="Tribolium Genome Sequencing Consortium"/>
            <person name="Richards S."/>
            <person name="Gibbs R.A."/>
            <person name="Weinstock G.M."/>
            <person name="Brown S.J."/>
            <person name="Denell R."/>
            <person name="Beeman R.W."/>
            <person name="Gibbs R."/>
            <person name="Beeman R.W."/>
            <person name="Brown S.J."/>
            <person name="Bucher G."/>
            <person name="Friedrich M."/>
            <person name="Grimmelikhuijzen C.J."/>
            <person name="Klingler M."/>
            <person name="Lorenzen M."/>
            <person name="Richards S."/>
            <person name="Roth S."/>
            <person name="Schroder R."/>
            <person name="Tautz D."/>
            <person name="Zdobnov E.M."/>
            <person name="Muzny D."/>
            <person name="Gibbs R.A."/>
            <person name="Weinstock G.M."/>
            <person name="Attaway T."/>
            <person name="Bell S."/>
            <person name="Buhay C.J."/>
            <person name="Chandrabose M.N."/>
            <person name="Chavez D."/>
            <person name="Clerk-Blankenburg K.P."/>
            <person name="Cree A."/>
            <person name="Dao M."/>
            <person name="Davis C."/>
            <person name="Chacko J."/>
            <person name="Dinh H."/>
            <person name="Dugan-Rocha S."/>
            <person name="Fowler G."/>
            <person name="Garner T.T."/>
            <person name="Garnes J."/>
            <person name="Gnirke A."/>
            <person name="Hawes A."/>
            <person name="Hernandez J."/>
            <person name="Hines S."/>
            <person name="Holder M."/>
            <person name="Hume J."/>
            <person name="Jhangiani S.N."/>
            <person name="Joshi V."/>
            <person name="Khan Z.M."/>
            <person name="Jackson L."/>
            <person name="Kovar C."/>
            <person name="Kowis A."/>
            <person name="Lee S."/>
            <person name="Lewis L.R."/>
            <person name="Margolis J."/>
            <person name="Morgan M."/>
            <person name="Nazareth L.V."/>
            <person name="Nguyen N."/>
            <person name="Okwuonu G."/>
            <person name="Parker D."/>
            <person name="Richards S."/>
            <person name="Ruiz S.J."/>
            <person name="Santibanez J."/>
            <person name="Savard J."/>
            <person name="Scherer S.E."/>
            <person name="Schneider B."/>
            <person name="Sodergren E."/>
            <person name="Tautz D."/>
            <person name="Vattahil S."/>
            <person name="Villasana D."/>
            <person name="White C.S."/>
            <person name="Wright R."/>
            <person name="Park Y."/>
            <person name="Beeman R.W."/>
            <person name="Lord J."/>
            <person name="Oppert B."/>
            <person name="Lorenzen M."/>
            <person name="Brown S."/>
            <person name="Wang L."/>
            <person name="Savard J."/>
            <person name="Tautz D."/>
            <person name="Richards S."/>
            <person name="Weinstock G."/>
            <person name="Gibbs R.A."/>
            <person name="Liu Y."/>
            <person name="Worley K."/>
            <person name="Weinstock G."/>
            <person name="Elsik C.G."/>
            <person name="Reese J.T."/>
            <person name="Elhaik E."/>
            <person name="Landan G."/>
            <person name="Graur D."/>
            <person name="Arensburger P."/>
            <person name="Atkinson P."/>
            <person name="Beeman R.W."/>
            <person name="Beidler J."/>
            <person name="Brown S.J."/>
            <person name="Demuth J.P."/>
            <person name="Drury D.W."/>
            <person name="Du Y.Z."/>
            <person name="Fujiwara H."/>
            <person name="Lorenzen M."/>
            <person name="Maselli V."/>
            <person name="Osanai M."/>
            <person name="Park Y."/>
            <person name="Robertson H.M."/>
            <person name="Tu Z."/>
            <person name="Wang J.J."/>
            <person name="Wang S."/>
            <person name="Richards S."/>
            <person name="Song H."/>
            <person name="Zhang L."/>
            <person name="Sodergren E."/>
            <person name="Werner D."/>
            <person name="Stanke M."/>
            <person name="Morgenstern B."/>
            <person name="Solovyev V."/>
            <person name="Kosarev P."/>
            <person name="Brown G."/>
            <person name="Chen H.C."/>
            <person name="Ermolaeva O."/>
            <person name="Hlavina W."/>
            <person name="Kapustin Y."/>
            <person name="Kiryutin B."/>
            <person name="Kitts P."/>
            <person name="Maglott D."/>
            <person name="Pruitt K."/>
            <person name="Sapojnikov V."/>
            <person name="Souvorov A."/>
            <person name="Mackey A.J."/>
            <person name="Waterhouse R.M."/>
            <person name="Wyder S."/>
            <person name="Zdobnov E.M."/>
            <person name="Zdobnov E.M."/>
            <person name="Wyder S."/>
            <person name="Kriventseva E.V."/>
            <person name="Kadowaki T."/>
            <person name="Bork P."/>
            <person name="Aranda M."/>
            <person name="Bao R."/>
            <person name="Beermann A."/>
            <person name="Berns N."/>
            <person name="Bolognesi R."/>
            <person name="Bonneton F."/>
            <person name="Bopp D."/>
            <person name="Brown S.J."/>
            <person name="Bucher G."/>
            <person name="Butts T."/>
            <person name="Chaumot A."/>
            <person name="Denell R.E."/>
            <person name="Ferrier D.E."/>
            <person name="Friedrich M."/>
            <person name="Gordon C.M."/>
            <person name="Jindra M."/>
            <person name="Klingler M."/>
            <person name="Lan Q."/>
            <person name="Lattorff H.M."/>
            <person name="Laudet V."/>
            <person name="von Levetsow C."/>
            <person name="Liu Z."/>
            <person name="Lutz R."/>
            <person name="Lynch J.A."/>
            <person name="da Fonseca R.N."/>
            <person name="Posnien N."/>
            <person name="Reuter R."/>
            <person name="Roth S."/>
            <person name="Savard J."/>
            <person name="Schinko J.B."/>
            <person name="Schmitt C."/>
            <person name="Schoppmeier M."/>
            <person name="Schroder R."/>
            <person name="Shippy T.D."/>
            <person name="Simonnet F."/>
            <person name="Marques-Souza H."/>
            <person name="Tautz D."/>
            <person name="Tomoyasu Y."/>
            <person name="Trauner J."/>
            <person name="Van der Zee M."/>
            <person name="Vervoort M."/>
            <person name="Wittkopp N."/>
            <person name="Wimmer E.A."/>
            <person name="Yang X."/>
            <person name="Jones A.K."/>
            <person name="Sattelle D.B."/>
            <person name="Ebert P.R."/>
            <person name="Nelson D."/>
            <person name="Scott J.G."/>
            <person name="Beeman R.W."/>
            <person name="Muthukrishnan S."/>
            <person name="Kramer K.J."/>
            <person name="Arakane Y."/>
            <person name="Beeman R.W."/>
            <person name="Zhu Q."/>
            <person name="Hogenkamp D."/>
            <person name="Dixit R."/>
            <person name="Oppert B."/>
            <person name="Jiang H."/>
            <person name="Zou Z."/>
            <person name="Marshall J."/>
            <person name="Elpidina E."/>
            <person name="Vinokurov K."/>
            <person name="Oppert C."/>
            <person name="Zou Z."/>
            <person name="Evans J."/>
            <person name="Lu Z."/>
            <person name="Zhao P."/>
            <person name="Sumathipala N."/>
            <person name="Altincicek B."/>
            <person name="Vilcinskas A."/>
            <person name="Williams M."/>
            <person name="Hultmark D."/>
            <person name="Hetru C."/>
            <person name="Jiang H."/>
            <person name="Grimmelikhuijzen C.J."/>
            <person name="Hauser F."/>
            <person name="Cazzamali G."/>
            <person name="Williamson M."/>
            <person name="Park Y."/>
            <person name="Li B."/>
            <person name="Tanaka Y."/>
            <person name="Predel R."/>
            <person name="Neupert S."/>
            <person name="Schachtner J."/>
            <person name="Verleyen P."/>
            <person name="Raible F."/>
            <person name="Bork P."/>
            <person name="Friedrich M."/>
            <person name="Walden K.K."/>
            <person name="Robertson H.M."/>
            <person name="Angeli S."/>
            <person name="Foret S."/>
            <person name="Bucher G."/>
            <person name="Schuetz S."/>
            <person name="Maleszka R."/>
            <person name="Wimmer E.A."/>
            <person name="Beeman R.W."/>
            <person name="Lorenzen M."/>
            <person name="Tomoyasu Y."/>
            <person name="Miller S.C."/>
            <person name="Grossmann D."/>
            <person name="Bucher G."/>
        </authorList>
    </citation>
    <scope>NUCLEOTIDE SEQUENCE [LARGE SCALE GENOMIC DNA]</scope>
    <source>
        <strain evidence="1 2">Georgia GA2</strain>
    </source>
</reference>
<keyword evidence="2" id="KW-1185">Reference proteome</keyword>
<dbReference type="AlphaFoldDB" id="A0A139WME5"/>
<reference evidence="1 2" key="2">
    <citation type="journal article" date="2010" name="Nucleic Acids Res.">
        <title>BeetleBase in 2010: revisions to provide comprehensive genomic information for Tribolium castaneum.</title>
        <authorList>
            <person name="Kim H.S."/>
            <person name="Murphy T."/>
            <person name="Xia J."/>
            <person name="Caragea D."/>
            <person name="Park Y."/>
            <person name="Beeman R.W."/>
            <person name="Lorenzen M.D."/>
            <person name="Butcher S."/>
            <person name="Manak J.R."/>
            <person name="Brown S.J."/>
        </authorList>
    </citation>
    <scope>GENOME REANNOTATION</scope>
    <source>
        <strain evidence="1 2">Georgia GA2</strain>
    </source>
</reference>
<proteinExistence type="predicted"/>
<dbReference type="Proteomes" id="UP000007266">
    <property type="component" value="Linkage group 2"/>
</dbReference>
<sequence length="34" mass="3880">MEDSTSSLTLYFLQDVVNFSPLILRTTTTSWTIV</sequence>
<protein>
    <submittedName>
        <fullName evidence="1">Uncharacterized protein</fullName>
    </submittedName>
</protein>
<name>A0A139WME5_TRICA</name>
<dbReference type="EMBL" id="KQ971312">
    <property type="protein sequence ID" value="KYB29054.1"/>
    <property type="molecule type" value="Genomic_DNA"/>
</dbReference>
<accession>A0A139WME5</accession>
<evidence type="ECO:0000313" key="1">
    <source>
        <dbReference type="EMBL" id="KYB29054.1"/>
    </source>
</evidence>